<feature type="signal peptide" evidence="1">
    <location>
        <begin position="1"/>
        <end position="20"/>
    </location>
</feature>
<feature type="chain" id="PRO_5039942361" description="MD-2-related lipid-recognition domain-containing protein" evidence="1">
    <location>
        <begin position="21"/>
        <end position="172"/>
    </location>
</feature>
<accession>A0A9J6BFB6</accession>
<comment type="caution">
    <text evidence="2">The sequence shown here is derived from an EMBL/GenBank/DDBJ whole genome shotgun (WGS) entry which is preliminary data.</text>
</comment>
<dbReference type="AlphaFoldDB" id="A0A9J6BFB6"/>
<sequence>MKVEILFFMVFSIFVKVVEINCISYNIKKIESCETTGKSLDIEKCEANGEQISVTLFIKTLKDINVQFELFQLQDSKPRQLFKAPVIDWCKNIKQKNSNSSPLNKIILDVAKEQAPEFVRPCPWSGYYSFSNLTINRKVVMVFPAGIYRFILKAFNNEDKRLLKVSVLAEMY</sequence>
<evidence type="ECO:0000313" key="3">
    <source>
        <dbReference type="Proteomes" id="UP001107558"/>
    </source>
</evidence>
<dbReference type="InterPro" id="IPR010512">
    <property type="entry name" value="DUF1091"/>
</dbReference>
<name>A0A9J6BFB6_POLVA</name>
<evidence type="ECO:0008006" key="4">
    <source>
        <dbReference type="Google" id="ProtNLM"/>
    </source>
</evidence>
<proteinExistence type="predicted"/>
<dbReference type="Proteomes" id="UP001107558">
    <property type="component" value="Chromosome 4"/>
</dbReference>
<protein>
    <recommendedName>
        <fullName evidence="4">MD-2-related lipid-recognition domain-containing protein</fullName>
    </recommendedName>
</protein>
<evidence type="ECO:0000256" key="1">
    <source>
        <dbReference type="SAM" id="SignalP"/>
    </source>
</evidence>
<organism evidence="2 3">
    <name type="scientific">Polypedilum vanderplanki</name>
    <name type="common">Sleeping chironomid midge</name>
    <dbReference type="NCBI Taxonomy" id="319348"/>
    <lineage>
        <taxon>Eukaryota</taxon>
        <taxon>Metazoa</taxon>
        <taxon>Ecdysozoa</taxon>
        <taxon>Arthropoda</taxon>
        <taxon>Hexapoda</taxon>
        <taxon>Insecta</taxon>
        <taxon>Pterygota</taxon>
        <taxon>Neoptera</taxon>
        <taxon>Endopterygota</taxon>
        <taxon>Diptera</taxon>
        <taxon>Nematocera</taxon>
        <taxon>Chironomoidea</taxon>
        <taxon>Chironomidae</taxon>
        <taxon>Chironominae</taxon>
        <taxon>Polypedilum</taxon>
        <taxon>Polypedilum</taxon>
    </lineage>
</organism>
<dbReference type="EMBL" id="JADBJN010000004">
    <property type="protein sequence ID" value="KAG5668572.1"/>
    <property type="molecule type" value="Genomic_DNA"/>
</dbReference>
<reference evidence="2" key="1">
    <citation type="submission" date="2021-03" db="EMBL/GenBank/DDBJ databases">
        <title>Chromosome level genome of the anhydrobiotic midge Polypedilum vanderplanki.</title>
        <authorList>
            <person name="Yoshida Y."/>
            <person name="Kikawada T."/>
            <person name="Gusev O."/>
        </authorList>
    </citation>
    <scope>NUCLEOTIDE SEQUENCE</scope>
    <source>
        <strain evidence="2">NIAS01</strain>
        <tissue evidence="2">Whole body or cell culture</tissue>
    </source>
</reference>
<dbReference type="SMART" id="SM00697">
    <property type="entry name" value="DM8"/>
    <property type="match status" value="1"/>
</dbReference>
<gene>
    <name evidence="2" type="ORF">PVAND_016509</name>
</gene>
<keyword evidence="1" id="KW-0732">Signal</keyword>
<keyword evidence="3" id="KW-1185">Reference proteome</keyword>
<evidence type="ECO:0000313" key="2">
    <source>
        <dbReference type="EMBL" id="KAG5668572.1"/>
    </source>
</evidence>